<evidence type="ECO:0000313" key="3">
    <source>
        <dbReference type="Proteomes" id="UP000613840"/>
    </source>
</evidence>
<dbReference type="Gene3D" id="3.30.460.10">
    <property type="entry name" value="Beta Polymerase, domain 2"/>
    <property type="match status" value="1"/>
</dbReference>
<comment type="caution">
    <text evidence="2">The sequence shown here is derived from an EMBL/GenBank/DDBJ whole genome shotgun (WGS) entry which is preliminary data.</text>
</comment>
<dbReference type="InterPro" id="IPR043519">
    <property type="entry name" value="NT_sf"/>
</dbReference>
<evidence type="ECO:0000259" key="1">
    <source>
        <dbReference type="Pfam" id="PF01909"/>
    </source>
</evidence>
<gene>
    <name evidence="2" type="ORF">GCM10011575_04060</name>
</gene>
<dbReference type="Pfam" id="PF01909">
    <property type="entry name" value="NTP_transf_2"/>
    <property type="match status" value="1"/>
</dbReference>
<dbReference type="RefSeq" id="WP_188893488.1">
    <property type="nucleotide sequence ID" value="NZ_BMMZ01000001.1"/>
</dbReference>
<feature type="domain" description="Polymerase nucleotidyl transferase" evidence="1">
    <location>
        <begin position="26"/>
        <end position="69"/>
    </location>
</feature>
<evidence type="ECO:0000313" key="2">
    <source>
        <dbReference type="EMBL" id="GGL49129.1"/>
    </source>
</evidence>
<name>A0A917S0U2_9ACTN</name>
<reference evidence="2" key="1">
    <citation type="journal article" date="2014" name="Int. J. Syst. Evol. Microbiol.">
        <title>Complete genome sequence of Corynebacterium casei LMG S-19264T (=DSM 44701T), isolated from a smear-ripened cheese.</title>
        <authorList>
            <consortium name="US DOE Joint Genome Institute (JGI-PGF)"/>
            <person name="Walter F."/>
            <person name="Albersmeier A."/>
            <person name="Kalinowski J."/>
            <person name="Ruckert C."/>
        </authorList>
    </citation>
    <scope>NUCLEOTIDE SEQUENCE</scope>
    <source>
        <strain evidence="2">CGMCC 4.7306</strain>
    </source>
</reference>
<protein>
    <recommendedName>
        <fullName evidence="1">Polymerase nucleotidyl transferase domain-containing protein</fullName>
    </recommendedName>
</protein>
<dbReference type="SUPFAM" id="SSF81301">
    <property type="entry name" value="Nucleotidyltransferase"/>
    <property type="match status" value="1"/>
</dbReference>
<accession>A0A917S0U2</accession>
<dbReference type="AlphaFoldDB" id="A0A917S0U2"/>
<dbReference type="CDD" id="cd05403">
    <property type="entry name" value="NT_KNTase_like"/>
    <property type="match status" value="1"/>
</dbReference>
<sequence length="276" mass="30307">MTITAQQALAPLPDPYHRLYQRVLAVCQPDERIRGLWLSGSLARGTADPGSDLDLLFALADDSYDQFIAGWRDWLDALTSTLLVKQPPGRILIFTALTPELCRMDGVFEKVGHLPESPFRTRITVIDRDGLDAQIPAPVDGPGPDVDKIAGLLAEFWRVQAISAPMINGRKDLLAARSGIDLSIQMLYELFVETNQPLPPMGVKQFNARLTAAQRALLESFPPYGADVRSLTIAGRAVVDAMQTHGRAASERVGAVYPEELATAVRAELERRLPIE</sequence>
<dbReference type="Proteomes" id="UP000613840">
    <property type="component" value="Unassembled WGS sequence"/>
</dbReference>
<organism evidence="2 3">
    <name type="scientific">Microlunatus endophyticus</name>
    <dbReference type="NCBI Taxonomy" id="1716077"/>
    <lineage>
        <taxon>Bacteria</taxon>
        <taxon>Bacillati</taxon>
        <taxon>Actinomycetota</taxon>
        <taxon>Actinomycetes</taxon>
        <taxon>Propionibacteriales</taxon>
        <taxon>Propionibacteriaceae</taxon>
        <taxon>Microlunatus</taxon>
    </lineage>
</organism>
<keyword evidence="3" id="KW-1185">Reference proteome</keyword>
<dbReference type="InterPro" id="IPR002934">
    <property type="entry name" value="Polymerase_NTP_transf_dom"/>
</dbReference>
<dbReference type="GO" id="GO:0016779">
    <property type="term" value="F:nucleotidyltransferase activity"/>
    <property type="evidence" value="ECO:0007669"/>
    <property type="project" value="InterPro"/>
</dbReference>
<reference evidence="2" key="2">
    <citation type="submission" date="2020-09" db="EMBL/GenBank/DDBJ databases">
        <authorList>
            <person name="Sun Q."/>
            <person name="Zhou Y."/>
        </authorList>
    </citation>
    <scope>NUCLEOTIDE SEQUENCE</scope>
    <source>
        <strain evidence="2">CGMCC 4.7306</strain>
    </source>
</reference>
<dbReference type="EMBL" id="BMMZ01000001">
    <property type="protein sequence ID" value="GGL49129.1"/>
    <property type="molecule type" value="Genomic_DNA"/>
</dbReference>
<proteinExistence type="predicted"/>